<comment type="caution">
    <text evidence="1">The sequence shown here is derived from an EMBL/GenBank/DDBJ whole genome shotgun (WGS) entry which is preliminary data.</text>
</comment>
<name>A0AA39TME8_9PEZI</name>
<accession>A0AA39TME8</accession>
<sequence>QHSRPDWPRRHLLPAISTRGQIGLAATFYQPSALAARLASPPLCATPPFARTGCLIYLRRYNHNPPATVVKLPVLYLLIDISGELFLSARLRR</sequence>
<proteinExistence type="predicted"/>
<dbReference type="Proteomes" id="UP001174934">
    <property type="component" value="Unassembled WGS sequence"/>
</dbReference>
<organism evidence="1 2">
    <name type="scientific">Bombardia bombarda</name>
    <dbReference type="NCBI Taxonomy" id="252184"/>
    <lineage>
        <taxon>Eukaryota</taxon>
        <taxon>Fungi</taxon>
        <taxon>Dikarya</taxon>
        <taxon>Ascomycota</taxon>
        <taxon>Pezizomycotina</taxon>
        <taxon>Sordariomycetes</taxon>
        <taxon>Sordariomycetidae</taxon>
        <taxon>Sordariales</taxon>
        <taxon>Lasiosphaeriaceae</taxon>
        <taxon>Bombardia</taxon>
    </lineage>
</organism>
<dbReference type="AlphaFoldDB" id="A0AA39TME8"/>
<evidence type="ECO:0000313" key="1">
    <source>
        <dbReference type="EMBL" id="KAK0612649.1"/>
    </source>
</evidence>
<feature type="non-terminal residue" evidence="1">
    <location>
        <position position="1"/>
    </location>
</feature>
<gene>
    <name evidence="1" type="ORF">B0T17DRAFT_603011</name>
</gene>
<dbReference type="EMBL" id="JAULSR010000009">
    <property type="protein sequence ID" value="KAK0612649.1"/>
    <property type="molecule type" value="Genomic_DNA"/>
</dbReference>
<keyword evidence="2" id="KW-1185">Reference proteome</keyword>
<reference evidence="1" key="1">
    <citation type="submission" date="2023-06" db="EMBL/GenBank/DDBJ databases">
        <title>Genome-scale phylogeny and comparative genomics of the fungal order Sordariales.</title>
        <authorList>
            <consortium name="Lawrence Berkeley National Laboratory"/>
            <person name="Hensen N."/>
            <person name="Bonometti L."/>
            <person name="Westerberg I."/>
            <person name="Brannstrom I.O."/>
            <person name="Guillou S."/>
            <person name="Cros-Aarteil S."/>
            <person name="Calhoun S."/>
            <person name="Haridas S."/>
            <person name="Kuo A."/>
            <person name="Mondo S."/>
            <person name="Pangilinan J."/>
            <person name="Riley R."/>
            <person name="LaButti K."/>
            <person name="Andreopoulos B."/>
            <person name="Lipzen A."/>
            <person name="Chen C."/>
            <person name="Yanf M."/>
            <person name="Daum C."/>
            <person name="Ng V."/>
            <person name="Clum A."/>
            <person name="Steindorff A."/>
            <person name="Ohm R."/>
            <person name="Martin F."/>
            <person name="Silar P."/>
            <person name="Natvig D."/>
            <person name="Lalanne C."/>
            <person name="Gautier V."/>
            <person name="Ament-velasquez S.L."/>
            <person name="Kruys A."/>
            <person name="Hutchinson M.I."/>
            <person name="Powell A.J."/>
            <person name="Barry K."/>
            <person name="Miller A.N."/>
            <person name="Grigoriev I.V."/>
            <person name="Debuchy R."/>
            <person name="Gladieux P."/>
            <person name="Thoren M.H."/>
            <person name="Johannesson H."/>
        </authorList>
    </citation>
    <scope>NUCLEOTIDE SEQUENCE</scope>
    <source>
        <strain evidence="1">SMH3391-2</strain>
    </source>
</reference>
<evidence type="ECO:0000313" key="2">
    <source>
        <dbReference type="Proteomes" id="UP001174934"/>
    </source>
</evidence>
<protein>
    <submittedName>
        <fullName evidence="1">Uncharacterized protein</fullName>
    </submittedName>
</protein>